<dbReference type="RefSeq" id="WP_131615456.1">
    <property type="nucleotide sequence ID" value="NZ_CP036532.1"/>
</dbReference>
<feature type="region of interest" description="Disordered" evidence="1">
    <location>
        <begin position="76"/>
        <end position="100"/>
    </location>
</feature>
<dbReference type="AlphaFoldDB" id="A0A4P6UXE1"/>
<evidence type="ECO:0000256" key="1">
    <source>
        <dbReference type="SAM" id="MobiDB-lite"/>
    </source>
</evidence>
<keyword evidence="4" id="KW-1185">Reference proteome</keyword>
<proteinExistence type="predicted"/>
<feature type="signal peptide" evidence="2">
    <location>
        <begin position="1"/>
        <end position="20"/>
    </location>
</feature>
<accession>A0A4P6UXE1</accession>
<dbReference type="EMBL" id="CP036532">
    <property type="protein sequence ID" value="QBK29741.1"/>
    <property type="molecule type" value="Genomic_DNA"/>
</dbReference>
<keyword evidence="2" id="KW-0732">Signal</keyword>
<gene>
    <name evidence="3" type="ORF">E0E05_03480</name>
</gene>
<dbReference type="Proteomes" id="UP000293719">
    <property type="component" value="Chromosome"/>
</dbReference>
<evidence type="ECO:0000313" key="4">
    <source>
        <dbReference type="Proteomes" id="UP000293719"/>
    </source>
</evidence>
<evidence type="ECO:0000256" key="2">
    <source>
        <dbReference type="SAM" id="SignalP"/>
    </source>
</evidence>
<feature type="chain" id="PRO_5020731616" description="Porin" evidence="2">
    <location>
        <begin position="21"/>
        <end position="100"/>
    </location>
</feature>
<dbReference type="GeneID" id="90766348"/>
<organism evidence="3 4">
    <name type="scientific">Roseitalea porphyridii</name>
    <dbReference type="NCBI Taxonomy" id="1852022"/>
    <lineage>
        <taxon>Bacteria</taxon>
        <taxon>Pseudomonadati</taxon>
        <taxon>Pseudomonadota</taxon>
        <taxon>Alphaproteobacteria</taxon>
        <taxon>Hyphomicrobiales</taxon>
        <taxon>Ahrensiaceae</taxon>
        <taxon>Roseitalea</taxon>
    </lineage>
</organism>
<name>A0A4P6UXE1_9HYPH</name>
<evidence type="ECO:0000313" key="3">
    <source>
        <dbReference type="EMBL" id="QBK29741.1"/>
    </source>
</evidence>
<sequence>MKTILIAAAVALTATTGAFAQSTALDVYMPAPSQSGVDFSATASIGETMDYVERGRLGDGSPVYINRDRGIDFTPTASIGGGNADEPFRARLGDGSPVYN</sequence>
<evidence type="ECO:0008006" key="5">
    <source>
        <dbReference type="Google" id="ProtNLM"/>
    </source>
</evidence>
<protein>
    <recommendedName>
        <fullName evidence="5">Porin</fullName>
    </recommendedName>
</protein>
<reference evidence="3 4" key="1">
    <citation type="journal article" date="2017" name="Int. J. Syst. Evol. Microbiol.">
        <title>Roseitalea porphyridii gen. nov., sp. nov., isolated from a red alga, and reclassification of Hoeflea suaedae Chung et al. 2013 as Pseudohoeflea suaedae gen. nov., comb. nov.</title>
        <authorList>
            <person name="Hyeon J.W."/>
            <person name="Jeong S.E."/>
            <person name="Baek K."/>
            <person name="Jeon C.O."/>
        </authorList>
    </citation>
    <scope>NUCLEOTIDE SEQUENCE [LARGE SCALE GENOMIC DNA]</scope>
    <source>
        <strain evidence="3 4">MA7-20</strain>
    </source>
</reference>
<dbReference type="OrthoDB" id="8120140at2"/>
<dbReference type="KEGG" id="rpod:E0E05_03480"/>